<dbReference type="AlphaFoldDB" id="A0A8T2DBS8"/>
<dbReference type="EMBL" id="JAEFBJ010000005">
    <property type="protein sequence ID" value="KAG7609495.1"/>
    <property type="molecule type" value="Genomic_DNA"/>
</dbReference>
<evidence type="ECO:0000313" key="1">
    <source>
        <dbReference type="EMBL" id="KAG7609495.1"/>
    </source>
</evidence>
<accession>A0A8T2DBS8</accession>
<name>A0A8T2DBS8_ARASU</name>
<proteinExistence type="predicted"/>
<protein>
    <submittedName>
        <fullName evidence="1">Uncharacterized protein</fullName>
    </submittedName>
</protein>
<reference evidence="1 2" key="1">
    <citation type="submission" date="2020-12" db="EMBL/GenBank/DDBJ databases">
        <title>Concerted genomic and epigenomic changes stabilize Arabidopsis allopolyploids.</title>
        <authorList>
            <person name="Chen Z."/>
        </authorList>
    </citation>
    <scope>NUCLEOTIDE SEQUENCE [LARGE SCALE GENOMIC DNA]</scope>
    <source>
        <strain evidence="1">As9502</strain>
        <tissue evidence="1">Leaf</tissue>
    </source>
</reference>
<feature type="non-terminal residue" evidence="1">
    <location>
        <position position="37"/>
    </location>
</feature>
<comment type="caution">
    <text evidence="1">The sequence shown here is derived from an EMBL/GenBank/DDBJ whole genome shotgun (WGS) entry which is preliminary data.</text>
</comment>
<dbReference type="Proteomes" id="UP000694251">
    <property type="component" value="Chromosome 5"/>
</dbReference>
<gene>
    <name evidence="1" type="ORF">ISN44_As05g016000</name>
</gene>
<organism evidence="1 2">
    <name type="scientific">Arabidopsis suecica</name>
    <name type="common">Swedish thale-cress</name>
    <name type="synonym">Cardaminopsis suecica</name>
    <dbReference type="NCBI Taxonomy" id="45249"/>
    <lineage>
        <taxon>Eukaryota</taxon>
        <taxon>Viridiplantae</taxon>
        <taxon>Streptophyta</taxon>
        <taxon>Embryophyta</taxon>
        <taxon>Tracheophyta</taxon>
        <taxon>Spermatophyta</taxon>
        <taxon>Magnoliopsida</taxon>
        <taxon>eudicotyledons</taxon>
        <taxon>Gunneridae</taxon>
        <taxon>Pentapetalae</taxon>
        <taxon>rosids</taxon>
        <taxon>malvids</taxon>
        <taxon>Brassicales</taxon>
        <taxon>Brassicaceae</taxon>
        <taxon>Camelineae</taxon>
        <taxon>Arabidopsis</taxon>
    </lineage>
</organism>
<sequence length="37" mass="4581">MPRGAYGQWESDKLIKDFKVRRVKWATLLFHVSMYHW</sequence>
<evidence type="ECO:0000313" key="2">
    <source>
        <dbReference type="Proteomes" id="UP000694251"/>
    </source>
</evidence>
<keyword evidence="2" id="KW-1185">Reference proteome</keyword>